<protein>
    <submittedName>
        <fullName evidence="1">Uncharacterized protein</fullName>
    </submittedName>
</protein>
<dbReference type="AlphaFoldDB" id="A0A7J8BA82"/>
<sequence>MDLELANKENILLSVTQISIPWGEGKLVFNLETVLSRPASLSCSSSHLCLSVDRWFLMHDVCPHAPALTSLPQASAVHFFDQLSKPTSSCWLLSYLHPSPQYRGWRYFQCLLRGRLCHPALLLVTLFFFCPSGKVSLKPLSPL</sequence>
<keyword evidence="2" id="KW-1185">Reference proteome</keyword>
<reference evidence="1 2" key="1">
    <citation type="journal article" date="2020" name="Nature">
        <title>Six reference-quality genomes reveal evolution of bat adaptations.</title>
        <authorList>
            <person name="Jebb D."/>
            <person name="Huang Z."/>
            <person name="Pippel M."/>
            <person name="Hughes G.M."/>
            <person name="Lavrichenko K."/>
            <person name="Devanna P."/>
            <person name="Winkler S."/>
            <person name="Jermiin L.S."/>
            <person name="Skirmuntt E.C."/>
            <person name="Katzourakis A."/>
            <person name="Burkitt-Gray L."/>
            <person name="Ray D.A."/>
            <person name="Sullivan K.A.M."/>
            <person name="Roscito J.G."/>
            <person name="Kirilenko B.M."/>
            <person name="Davalos L.M."/>
            <person name="Corthals A.P."/>
            <person name="Power M.L."/>
            <person name="Jones G."/>
            <person name="Ransome R.D."/>
            <person name="Dechmann D.K.N."/>
            <person name="Locatelli A.G."/>
            <person name="Puechmaille S.J."/>
            <person name="Fedrigo O."/>
            <person name="Jarvis E.D."/>
            <person name="Hiller M."/>
            <person name="Vernes S.C."/>
            <person name="Myers E.W."/>
            <person name="Teeling E.C."/>
        </authorList>
    </citation>
    <scope>NUCLEOTIDE SEQUENCE [LARGE SCALE GENOMIC DNA]</scope>
    <source>
        <strain evidence="1">MRouAeg1</strain>
        <tissue evidence="1">Muscle</tissue>
    </source>
</reference>
<accession>A0A7J8BA82</accession>
<dbReference type="EMBL" id="JACASE010000018">
    <property type="protein sequence ID" value="KAF6395366.1"/>
    <property type="molecule type" value="Genomic_DNA"/>
</dbReference>
<organism evidence="1 2">
    <name type="scientific">Rousettus aegyptiacus</name>
    <name type="common">Egyptian fruit bat</name>
    <name type="synonym">Pteropus aegyptiacus</name>
    <dbReference type="NCBI Taxonomy" id="9407"/>
    <lineage>
        <taxon>Eukaryota</taxon>
        <taxon>Metazoa</taxon>
        <taxon>Chordata</taxon>
        <taxon>Craniata</taxon>
        <taxon>Vertebrata</taxon>
        <taxon>Euteleostomi</taxon>
        <taxon>Mammalia</taxon>
        <taxon>Eutheria</taxon>
        <taxon>Laurasiatheria</taxon>
        <taxon>Chiroptera</taxon>
        <taxon>Yinpterochiroptera</taxon>
        <taxon>Pteropodoidea</taxon>
        <taxon>Pteropodidae</taxon>
        <taxon>Rousettinae</taxon>
        <taxon>Rousettus</taxon>
    </lineage>
</organism>
<name>A0A7J8BA82_ROUAE</name>
<evidence type="ECO:0000313" key="1">
    <source>
        <dbReference type="EMBL" id="KAF6395366.1"/>
    </source>
</evidence>
<dbReference type="Proteomes" id="UP000593571">
    <property type="component" value="Unassembled WGS sequence"/>
</dbReference>
<proteinExistence type="predicted"/>
<gene>
    <name evidence="1" type="ORF">HJG63_009929</name>
</gene>
<evidence type="ECO:0000313" key="2">
    <source>
        <dbReference type="Proteomes" id="UP000593571"/>
    </source>
</evidence>
<comment type="caution">
    <text evidence="1">The sequence shown here is derived from an EMBL/GenBank/DDBJ whole genome shotgun (WGS) entry which is preliminary data.</text>
</comment>